<protein>
    <submittedName>
        <fullName evidence="2">Unannotated protein</fullName>
    </submittedName>
</protein>
<feature type="region of interest" description="Disordered" evidence="1">
    <location>
        <begin position="383"/>
        <end position="485"/>
    </location>
</feature>
<organism evidence="2">
    <name type="scientific">freshwater metagenome</name>
    <dbReference type="NCBI Taxonomy" id="449393"/>
    <lineage>
        <taxon>unclassified sequences</taxon>
        <taxon>metagenomes</taxon>
        <taxon>ecological metagenomes</taxon>
    </lineage>
</organism>
<sequence>MKSNRVRTRKRRVIRGGYGFGMAIKTLADSTVNTVGKFVGTVKPYASTIGKITGVVHAAANVYNSGAFSAIRGNLPTLPEFFMKVLTGTQIINNPINTLSIIAPTGLLIANSLAMATGNNNVVDAFLNLYGWIIDKMTIKIADLIDSIIEELGMMMNGKIMQSKNVKANIEKVEKYIDEIITKEKDLDPRIPIHPVSTTLQGIKDSINKIKSNMDTFDTYLELNDITRKLIGESLYICISIKNNVEDFEKVTRKFFEDSDKYISYLNKYADEDEVSRRSRMTTEAEIYEDIDLVKLAEIIDKINEMLASNEYMISTLTGQKTQINSLSYTINTNSITRLKDNIDKNIEELRGRNRDLLKLFKKIKKFEIDRDSLQSLGISLKSNGSTRRLSDSTSMSSDSTSMSSDSTSMSSDSTSMSSIGLLDLNDSGKNAENKSMGRKSAEHKSTVSNRVKTRRVTIKSPKSSKSSKSSKSPKLPRYSIESPGLNIEEILAKYNVKSRRNSK</sequence>
<gene>
    <name evidence="2" type="ORF">UFOPK1726_00820</name>
</gene>
<reference evidence="2" key="1">
    <citation type="submission" date="2020-05" db="EMBL/GenBank/DDBJ databases">
        <authorList>
            <person name="Chiriac C."/>
            <person name="Salcher M."/>
            <person name="Ghai R."/>
            <person name="Kavagutti S V."/>
        </authorList>
    </citation>
    <scope>NUCLEOTIDE SEQUENCE</scope>
</reference>
<evidence type="ECO:0000313" key="2">
    <source>
        <dbReference type="EMBL" id="CAB4579677.1"/>
    </source>
</evidence>
<proteinExistence type="predicted"/>
<dbReference type="EMBL" id="CAEZTT010000092">
    <property type="protein sequence ID" value="CAB4579677.1"/>
    <property type="molecule type" value="Genomic_DNA"/>
</dbReference>
<feature type="compositionally biased region" description="Low complexity" evidence="1">
    <location>
        <begin position="392"/>
        <end position="419"/>
    </location>
</feature>
<feature type="compositionally biased region" description="Low complexity" evidence="1">
    <location>
        <begin position="460"/>
        <end position="474"/>
    </location>
</feature>
<accession>A0A6J6EUN6</accession>
<name>A0A6J6EUN6_9ZZZZ</name>
<dbReference type="AlphaFoldDB" id="A0A6J6EUN6"/>
<evidence type="ECO:0000256" key="1">
    <source>
        <dbReference type="SAM" id="MobiDB-lite"/>
    </source>
</evidence>